<dbReference type="Proteomes" id="UP000258016">
    <property type="component" value="Chromosome"/>
</dbReference>
<protein>
    <recommendedName>
        <fullName evidence="1">HTH luxR-type domain-containing protein</fullName>
    </recommendedName>
</protein>
<dbReference type="Gene3D" id="1.10.10.10">
    <property type="entry name" value="Winged helix-like DNA-binding domain superfamily/Winged helix DNA-binding domain"/>
    <property type="match status" value="1"/>
</dbReference>
<proteinExistence type="predicted"/>
<keyword evidence="3" id="KW-1185">Reference proteome</keyword>
<reference evidence="2 3" key="1">
    <citation type="submission" date="2017-03" db="EMBL/GenBank/DDBJ databases">
        <title>Complete genome sequence of Blastomonas fulva degrading microcsystin LR.</title>
        <authorList>
            <person name="Lee H.-g."/>
            <person name="Jin L."/>
            <person name="oh H.-M."/>
        </authorList>
    </citation>
    <scope>NUCLEOTIDE SEQUENCE [LARGE SCALE GENOMIC DNA]</scope>
    <source>
        <strain evidence="2 3">T2</strain>
    </source>
</reference>
<dbReference type="Pfam" id="PF00196">
    <property type="entry name" value="GerE"/>
    <property type="match status" value="1"/>
</dbReference>
<feature type="domain" description="HTH luxR-type" evidence="1">
    <location>
        <begin position="136"/>
        <end position="193"/>
    </location>
</feature>
<evidence type="ECO:0000259" key="1">
    <source>
        <dbReference type="SMART" id="SM00421"/>
    </source>
</evidence>
<accession>A0ABM6MAU0</accession>
<dbReference type="InterPro" id="IPR016032">
    <property type="entry name" value="Sig_transdc_resp-reg_C-effctor"/>
</dbReference>
<dbReference type="CDD" id="cd06170">
    <property type="entry name" value="LuxR_C_like"/>
    <property type="match status" value="1"/>
</dbReference>
<sequence>MQSVHQKVPMTFSLMLPLVLSGWLSLGRHGRLICDEQQKVLWHNDQLAEFLSATRAFRIDRDLITITGKKEQMAFQDFIRSGNADIVLWLKDENDRPLWALQIQRIMTPGVPTCFGIRFAQTDDFLAADFRHFETFFNLTKQEALICRRKLEGKTVQDIVEIEGKSFDTVRFHIRNIYRKVGVSSREELFANLRLFLFN</sequence>
<name>A0ABM6MAU0_9SPHN</name>
<evidence type="ECO:0000313" key="3">
    <source>
        <dbReference type="Proteomes" id="UP000258016"/>
    </source>
</evidence>
<evidence type="ECO:0000313" key="2">
    <source>
        <dbReference type="EMBL" id="ASR53113.1"/>
    </source>
</evidence>
<organism evidence="2 3">
    <name type="scientific">Blastomonas fulva</name>
    <dbReference type="NCBI Taxonomy" id="1550728"/>
    <lineage>
        <taxon>Bacteria</taxon>
        <taxon>Pseudomonadati</taxon>
        <taxon>Pseudomonadota</taxon>
        <taxon>Alphaproteobacteria</taxon>
        <taxon>Sphingomonadales</taxon>
        <taxon>Sphingomonadaceae</taxon>
        <taxon>Blastomonas</taxon>
    </lineage>
</organism>
<dbReference type="SMART" id="SM00421">
    <property type="entry name" value="HTH_LUXR"/>
    <property type="match status" value="1"/>
</dbReference>
<dbReference type="EMBL" id="CP020083">
    <property type="protein sequence ID" value="ASR53113.1"/>
    <property type="molecule type" value="Genomic_DNA"/>
</dbReference>
<dbReference type="InterPro" id="IPR000792">
    <property type="entry name" value="Tscrpt_reg_LuxR_C"/>
</dbReference>
<dbReference type="SUPFAM" id="SSF46894">
    <property type="entry name" value="C-terminal effector domain of the bipartite response regulators"/>
    <property type="match status" value="1"/>
</dbReference>
<gene>
    <name evidence="2" type="ORF">B5J99_17985</name>
</gene>
<dbReference type="InterPro" id="IPR036388">
    <property type="entry name" value="WH-like_DNA-bd_sf"/>
</dbReference>